<dbReference type="EMBL" id="FUXU01000047">
    <property type="protein sequence ID" value="SKA59947.1"/>
    <property type="molecule type" value="Genomic_DNA"/>
</dbReference>
<protein>
    <submittedName>
        <fullName evidence="1">Uncharacterized protein</fullName>
    </submittedName>
</protein>
<organism evidence="1 2">
    <name type="scientific">Enterovibrio nigricans DSM 22720</name>
    <dbReference type="NCBI Taxonomy" id="1121868"/>
    <lineage>
        <taxon>Bacteria</taxon>
        <taxon>Pseudomonadati</taxon>
        <taxon>Pseudomonadota</taxon>
        <taxon>Gammaproteobacteria</taxon>
        <taxon>Vibrionales</taxon>
        <taxon>Vibrionaceae</taxon>
        <taxon>Enterovibrio</taxon>
    </lineage>
</organism>
<evidence type="ECO:0000313" key="2">
    <source>
        <dbReference type="Proteomes" id="UP000190162"/>
    </source>
</evidence>
<evidence type="ECO:0000313" key="1">
    <source>
        <dbReference type="EMBL" id="SKA59947.1"/>
    </source>
</evidence>
<accession>A0A1T4V4V1</accession>
<sequence length="100" mass="11131">MTLHLNVFVCLVAIIGWSMHLEAAGEETAQFEKPIWLYKDGRQVPQETLETISINCGIEDAMNRVANAKDGEFEAAFEALLAASECFNAYGFKQVSTEEK</sequence>
<reference evidence="2" key="1">
    <citation type="submission" date="2017-02" db="EMBL/GenBank/DDBJ databases">
        <authorList>
            <person name="Varghese N."/>
            <person name="Submissions S."/>
        </authorList>
    </citation>
    <scope>NUCLEOTIDE SEQUENCE [LARGE SCALE GENOMIC DNA]</scope>
    <source>
        <strain evidence="2">DSM 22720</strain>
    </source>
</reference>
<keyword evidence="2" id="KW-1185">Reference proteome</keyword>
<gene>
    <name evidence="1" type="ORF">SAMN02745132_03212</name>
</gene>
<dbReference type="RefSeq" id="WP_078753438.1">
    <property type="nucleotide sequence ID" value="NZ_FUXU01000047.1"/>
</dbReference>
<dbReference type="Proteomes" id="UP000190162">
    <property type="component" value="Unassembled WGS sequence"/>
</dbReference>
<proteinExistence type="predicted"/>
<dbReference type="AlphaFoldDB" id="A0A1T4V4V1"/>
<name>A0A1T4V4V1_9GAMM</name>